<dbReference type="EMBL" id="JBHSTE010000004">
    <property type="protein sequence ID" value="MFC6333678.1"/>
    <property type="molecule type" value="Genomic_DNA"/>
</dbReference>
<dbReference type="Proteomes" id="UP001596233">
    <property type="component" value="Unassembled WGS sequence"/>
</dbReference>
<evidence type="ECO:0000259" key="3">
    <source>
        <dbReference type="Pfam" id="PF22725"/>
    </source>
</evidence>
<evidence type="ECO:0000313" key="4">
    <source>
        <dbReference type="EMBL" id="MFC6333678.1"/>
    </source>
</evidence>
<feature type="domain" description="GFO/IDH/MocA-like oxidoreductase" evidence="3">
    <location>
        <begin position="134"/>
        <end position="260"/>
    </location>
</feature>
<dbReference type="PANTHER" id="PTHR43818:SF11">
    <property type="entry name" value="BCDNA.GH03377"/>
    <property type="match status" value="1"/>
</dbReference>
<dbReference type="InterPro" id="IPR050463">
    <property type="entry name" value="Gfo/Idh/MocA_oxidrdct_glycsds"/>
</dbReference>
<dbReference type="SUPFAM" id="SSF51735">
    <property type="entry name" value="NAD(P)-binding Rossmann-fold domains"/>
    <property type="match status" value="1"/>
</dbReference>
<dbReference type="InterPro" id="IPR000683">
    <property type="entry name" value="Gfo/Idh/MocA-like_OxRdtase_N"/>
</dbReference>
<dbReference type="Pfam" id="PF22725">
    <property type="entry name" value="GFO_IDH_MocA_C3"/>
    <property type="match status" value="1"/>
</dbReference>
<dbReference type="Pfam" id="PF01408">
    <property type="entry name" value="GFO_IDH_MocA"/>
    <property type="match status" value="1"/>
</dbReference>
<keyword evidence="5" id="KW-1185">Reference proteome</keyword>
<dbReference type="Gene3D" id="3.40.50.720">
    <property type="entry name" value="NAD(P)-binding Rossmann-like Domain"/>
    <property type="match status" value="1"/>
</dbReference>
<dbReference type="SUPFAM" id="SSF55347">
    <property type="entry name" value="Glyceraldehyde-3-phosphate dehydrogenase-like, C-terminal domain"/>
    <property type="match status" value="1"/>
</dbReference>
<feature type="domain" description="Gfo/Idh/MocA-like oxidoreductase N-terminal" evidence="2">
    <location>
        <begin position="6"/>
        <end position="126"/>
    </location>
</feature>
<organism evidence="4 5">
    <name type="scientific">Paenibacillus septentrionalis</name>
    <dbReference type="NCBI Taxonomy" id="429342"/>
    <lineage>
        <taxon>Bacteria</taxon>
        <taxon>Bacillati</taxon>
        <taxon>Bacillota</taxon>
        <taxon>Bacilli</taxon>
        <taxon>Bacillales</taxon>
        <taxon>Paenibacillaceae</taxon>
        <taxon>Paenibacillus</taxon>
    </lineage>
</organism>
<sequence>MTTNKLRVGVIGCGAIAQRRHLPEYLARHDVEIVAVCDFSEERANQVKEQFGAQYAITSTEQLLAFDEIDAVSVCTPNQFHAAVSIQAMKAGKHVLCEKPMATTIEEAREMVKAAEENGVYLMVGHNQRLMPVHQKAKEMLKLGKLGKVLTFATTFGHSGPENWSVDGAKSWFFNKDQAFVGAMGDLGVHKADLIAWLIDDPIAEVSALVGTLHKEIPIDDNAIFLLKTSGGSIGTLTASWTYYPNEVNSTILYCERGTMKIGADPVYGIVVEYADGVKEHIEIGKIQTNSEGGQTNSGVIDHFVEGILSGEGHEINGLEGLRALEVILAGVEAAKSGQIRKVSH</sequence>
<proteinExistence type="predicted"/>
<dbReference type="InterPro" id="IPR036291">
    <property type="entry name" value="NAD(P)-bd_dom_sf"/>
</dbReference>
<gene>
    <name evidence="4" type="ORF">ACFP56_13710</name>
</gene>
<keyword evidence="1" id="KW-0560">Oxidoreductase</keyword>
<name>A0ABW1V6U8_9BACL</name>
<dbReference type="RefSeq" id="WP_379235394.1">
    <property type="nucleotide sequence ID" value="NZ_JBHSTE010000004.1"/>
</dbReference>
<evidence type="ECO:0000256" key="1">
    <source>
        <dbReference type="ARBA" id="ARBA00023002"/>
    </source>
</evidence>
<accession>A0ABW1V6U8</accession>
<protein>
    <submittedName>
        <fullName evidence="4">Gfo/Idh/MocA family protein</fullName>
    </submittedName>
</protein>
<reference evidence="5" key="1">
    <citation type="journal article" date="2019" name="Int. J. Syst. Evol. Microbiol.">
        <title>The Global Catalogue of Microorganisms (GCM) 10K type strain sequencing project: providing services to taxonomists for standard genome sequencing and annotation.</title>
        <authorList>
            <consortium name="The Broad Institute Genomics Platform"/>
            <consortium name="The Broad Institute Genome Sequencing Center for Infectious Disease"/>
            <person name="Wu L."/>
            <person name="Ma J."/>
        </authorList>
    </citation>
    <scope>NUCLEOTIDE SEQUENCE [LARGE SCALE GENOMIC DNA]</scope>
    <source>
        <strain evidence="5">PCU 280</strain>
    </source>
</reference>
<dbReference type="Gene3D" id="3.30.360.10">
    <property type="entry name" value="Dihydrodipicolinate Reductase, domain 2"/>
    <property type="match status" value="1"/>
</dbReference>
<comment type="caution">
    <text evidence="4">The sequence shown here is derived from an EMBL/GenBank/DDBJ whole genome shotgun (WGS) entry which is preliminary data.</text>
</comment>
<evidence type="ECO:0000259" key="2">
    <source>
        <dbReference type="Pfam" id="PF01408"/>
    </source>
</evidence>
<evidence type="ECO:0000313" key="5">
    <source>
        <dbReference type="Proteomes" id="UP001596233"/>
    </source>
</evidence>
<dbReference type="PANTHER" id="PTHR43818">
    <property type="entry name" value="BCDNA.GH03377"/>
    <property type="match status" value="1"/>
</dbReference>
<dbReference type="InterPro" id="IPR055170">
    <property type="entry name" value="GFO_IDH_MocA-like_dom"/>
</dbReference>